<dbReference type="RefSeq" id="WP_220749627.1">
    <property type="nucleotide sequence ID" value="NZ_BPFH01000005.1"/>
</dbReference>
<evidence type="ECO:0000313" key="2">
    <source>
        <dbReference type="EMBL" id="GIT96122.1"/>
    </source>
</evidence>
<keyword evidence="3" id="KW-1185">Reference proteome</keyword>
<comment type="caution">
    <text evidence="2">The sequence shown here is derived from an EMBL/GenBank/DDBJ whole genome shotgun (WGS) entry which is preliminary data.</text>
</comment>
<evidence type="ECO:0000256" key="1">
    <source>
        <dbReference type="SAM" id="MobiDB-lite"/>
    </source>
</evidence>
<sequence>MPTDAIAPDDRLTPLRDAAGTDGWFRDVGDVHSALFRPGDGTLLVEFDSERSVLARDGALPWSTGLARKRGWATLSVLSKGRTWFRDDAVFDLFDELTDDGFFDDYDTVLFVGAGINGYAAAAFSLAAPGATVFLIAPLATLSRDHTPWEPRFRTDRALPFTSRYGYAPSMIDGARRVFVISDPTETYDAMHASLFQGDHVTHLRARHGGPRLHRRLEDMGILDRLVAGAVSGALTPLRWAQLWRARRQDDIWLNNLMRKLDLMERPWLQAICAGQILTRTGSDAARRRMNDALSQLADAGREAPAGLDPQAPAAPERMRLAGE</sequence>
<protein>
    <recommendedName>
        <fullName evidence="4">Phosphoadenosine phosphosulfate reductase</fullName>
    </recommendedName>
</protein>
<reference evidence="2 3" key="1">
    <citation type="submission" date="2021-05" db="EMBL/GenBank/DDBJ databases">
        <title>Bacteria Genome sequencing.</title>
        <authorList>
            <person name="Takabe Y."/>
            <person name="Nakajima Y."/>
            <person name="Suzuki S."/>
            <person name="Shiozaki T."/>
        </authorList>
    </citation>
    <scope>NUCLEOTIDE SEQUENCE [LARGE SCALE GENOMIC DNA]</scope>
    <source>
        <strain evidence="2 3">AI_62</strain>
    </source>
</reference>
<dbReference type="Proteomes" id="UP000786693">
    <property type="component" value="Unassembled WGS sequence"/>
</dbReference>
<evidence type="ECO:0000313" key="3">
    <source>
        <dbReference type="Proteomes" id="UP000786693"/>
    </source>
</evidence>
<evidence type="ECO:0008006" key="4">
    <source>
        <dbReference type="Google" id="ProtNLM"/>
    </source>
</evidence>
<organism evidence="2 3">
    <name type="scientific">Jannaschia pagri</name>
    <dbReference type="NCBI Taxonomy" id="2829797"/>
    <lineage>
        <taxon>Bacteria</taxon>
        <taxon>Pseudomonadati</taxon>
        <taxon>Pseudomonadota</taxon>
        <taxon>Alphaproteobacteria</taxon>
        <taxon>Rhodobacterales</taxon>
        <taxon>Roseobacteraceae</taxon>
        <taxon>Jannaschia</taxon>
    </lineage>
</organism>
<dbReference type="EMBL" id="BPFH01000005">
    <property type="protein sequence ID" value="GIT96122.1"/>
    <property type="molecule type" value="Genomic_DNA"/>
</dbReference>
<proteinExistence type="predicted"/>
<name>A0ABQ4NNY8_9RHOB</name>
<feature type="region of interest" description="Disordered" evidence="1">
    <location>
        <begin position="298"/>
        <end position="324"/>
    </location>
</feature>
<gene>
    <name evidence="2" type="ORF">JANAI62_27450</name>
</gene>
<accession>A0ABQ4NNY8</accession>